<gene>
    <name evidence="2" type="ORF">HX095_14315</name>
</gene>
<name>A0AAW7DK29_9FLAO</name>
<organism evidence="2 3">
    <name type="scientific">Empedobacter falsenii</name>
    <dbReference type="NCBI Taxonomy" id="343874"/>
    <lineage>
        <taxon>Bacteria</taxon>
        <taxon>Pseudomonadati</taxon>
        <taxon>Bacteroidota</taxon>
        <taxon>Flavobacteriia</taxon>
        <taxon>Flavobacteriales</taxon>
        <taxon>Weeksellaceae</taxon>
        <taxon>Empedobacter</taxon>
    </lineage>
</organism>
<reference evidence="2" key="2">
    <citation type="journal article" date="2022" name="Sci. Total Environ.">
        <title>Prevalence, transmission, and molecular epidemiology of tet(X)-positive bacteria among humans, animals, and environmental niches in China: An epidemiological, and genomic-based study.</title>
        <authorList>
            <person name="Dong N."/>
            <person name="Zeng Y."/>
            <person name="Cai C."/>
            <person name="Sun C."/>
            <person name="Lu J."/>
            <person name="Liu C."/>
            <person name="Zhou H."/>
            <person name="Sun Q."/>
            <person name="Shu L."/>
            <person name="Wang H."/>
            <person name="Wang Y."/>
            <person name="Wang S."/>
            <person name="Wu C."/>
            <person name="Chan E.W."/>
            <person name="Chen G."/>
            <person name="Shen Z."/>
            <person name="Chen S."/>
            <person name="Zhang R."/>
        </authorList>
    </citation>
    <scope>NUCLEOTIDE SEQUENCE</scope>
    <source>
        <strain evidence="2">210</strain>
    </source>
</reference>
<proteinExistence type="predicted"/>
<feature type="domain" description="Lipocalin-like" evidence="1">
    <location>
        <begin position="29"/>
        <end position="119"/>
    </location>
</feature>
<dbReference type="Proteomes" id="UP001173578">
    <property type="component" value="Unassembled WGS sequence"/>
</dbReference>
<reference evidence="2" key="1">
    <citation type="submission" date="2020-06" db="EMBL/GenBank/DDBJ databases">
        <authorList>
            <person name="Dong N."/>
        </authorList>
    </citation>
    <scope>NUCLEOTIDE SEQUENCE</scope>
    <source>
        <strain evidence="2">210</strain>
    </source>
</reference>
<dbReference type="RefSeq" id="WP_286486773.1">
    <property type="nucleotide sequence ID" value="NZ_JACALR010000006.1"/>
</dbReference>
<evidence type="ECO:0000259" key="1">
    <source>
        <dbReference type="Pfam" id="PF13648"/>
    </source>
</evidence>
<dbReference type="AlphaFoldDB" id="A0AAW7DK29"/>
<evidence type="ECO:0000313" key="2">
    <source>
        <dbReference type="EMBL" id="MDM1552383.1"/>
    </source>
</evidence>
<dbReference type="InterPro" id="IPR024311">
    <property type="entry name" value="Lipocalin-like"/>
</dbReference>
<dbReference type="EMBL" id="JACALR010000006">
    <property type="protein sequence ID" value="MDM1552383.1"/>
    <property type="molecule type" value="Genomic_DNA"/>
</dbReference>
<accession>A0AAW7DK29</accession>
<protein>
    <submittedName>
        <fullName evidence="2">Lipocalin family protein</fullName>
    </submittedName>
</protein>
<comment type="caution">
    <text evidence="2">The sequence shown here is derived from an EMBL/GenBank/DDBJ whole genome shotgun (WGS) entry which is preliminary data.</text>
</comment>
<evidence type="ECO:0000313" key="3">
    <source>
        <dbReference type="Proteomes" id="UP001173578"/>
    </source>
</evidence>
<sequence>MLYFQRLHFSHLSSCNNDDDSNTSQSDLLQGTWKIKGEGYVENGKDVSYNLTSCDLKTTLEFTNDKFISEYYEGDEKETCYHSTGKGTWKLDGDKLSTTDQDGDNSVIKVEKLTKNEFIYRYDDGDYAIYVK</sequence>
<dbReference type="Pfam" id="PF13648">
    <property type="entry name" value="Lipocalin_4"/>
    <property type="match status" value="1"/>
</dbReference>